<feature type="region of interest" description="Disordered" evidence="2">
    <location>
        <begin position="457"/>
        <end position="476"/>
    </location>
</feature>
<dbReference type="EMBL" id="KZ857451">
    <property type="protein sequence ID" value="RDX44359.1"/>
    <property type="molecule type" value="Genomic_DNA"/>
</dbReference>
<feature type="coiled-coil region" evidence="1">
    <location>
        <begin position="35"/>
        <end position="90"/>
    </location>
</feature>
<sequence length="476" mass="52836">MAVRHNLNDTHILTFDLSGVSALGSRGHAGQSGSSRQLTDMIMGLRTKLEAVEDKTLQMEGSIANLTRENRHMNKKIAELTSKNEELKIAIAECGSRVVHLEGVLEDLAEDLAGPVDGQGSQAAQISNTDPVELVKTSATLADMSTTDFFACMRAVMQGLMGIDKKDPPPKPMKQGYWSTPDPAHPNRLLRPRWEEGWESNRVAWGSDAVQKVKADARRFSSVLSQEMLDALPEDVIMKGINTTFNTHLKNWKAINDSTAADRKLKAQKARRHTRKGKKALERYKYRQAVPELCTPEFSFIFQARYQSTDESDDEEDASALDPNTDVEGDATTKARKKRQRDRPWVQRTPAWRTAEVNGLLDRLDAAITAILDEKESTQGNSRHARVRGSARDAASTRLPDPFQRASKKEKNDDEDGIPGGPFRIPLSMVNREWLDGPHGSRYRSAAYIHEWASGGQQEVAVGGQHGDGGEEEEQG</sequence>
<evidence type="ECO:0000313" key="3">
    <source>
        <dbReference type="EMBL" id="RDX44359.1"/>
    </source>
</evidence>
<keyword evidence="1" id="KW-0175">Coiled coil</keyword>
<feature type="region of interest" description="Disordered" evidence="2">
    <location>
        <begin position="164"/>
        <end position="184"/>
    </location>
</feature>
<proteinExistence type="predicted"/>
<keyword evidence="4" id="KW-1185">Reference proteome</keyword>
<accession>A0A371CVP7</accession>
<dbReference type="Proteomes" id="UP000256964">
    <property type="component" value="Unassembled WGS sequence"/>
</dbReference>
<dbReference type="OrthoDB" id="2744586at2759"/>
<evidence type="ECO:0000313" key="4">
    <source>
        <dbReference type="Proteomes" id="UP000256964"/>
    </source>
</evidence>
<gene>
    <name evidence="3" type="ORF">OH76DRAFT_1359800</name>
</gene>
<reference evidence="3 4" key="1">
    <citation type="journal article" date="2018" name="Biotechnol. Biofuels">
        <title>Integrative visual omics of the white-rot fungus Polyporus brumalis exposes the biotechnological potential of its oxidative enzymes for delignifying raw plant biomass.</title>
        <authorList>
            <person name="Miyauchi S."/>
            <person name="Rancon A."/>
            <person name="Drula E."/>
            <person name="Hage H."/>
            <person name="Chaduli D."/>
            <person name="Favel A."/>
            <person name="Grisel S."/>
            <person name="Henrissat B."/>
            <person name="Herpoel-Gimbert I."/>
            <person name="Ruiz-Duenas F.J."/>
            <person name="Chevret D."/>
            <person name="Hainaut M."/>
            <person name="Lin J."/>
            <person name="Wang M."/>
            <person name="Pangilinan J."/>
            <person name="Lipzen A."/>
            <person name="Lesage-Meessen L."/>
            <person name="Navarro D."/>
            <person name="Riley R."/>
            <person name="Grigoriev I.V."/>
            <person name="Zhou S."/>
            <person name="Raouche S."/>
            <person name="Rosso M.N."/>
        </authorList>
    </citation>
    <scope>NUCLEOTIDE SEQUENCE [LARGE SCALE GENOMIC DNA]</scope>
    <source>
        <strain evidence="3 4">BRFM 1820</strain>
    </source>
</reference>
<evidence type="ECO:0000256" key="2">
    <source>
        <dbReference type="SAM" id="MobiDB-lite"/>
    </source>
</evidence>
<protein>
    <submittedName>
        <fullName evidence="3">Uncharacterized protein</fullName>
    </submittedName>
</protein>
<dbReference type="AlphaFoldDB" id="A0A371CVP7"/>
<organism evidence="3 4">
    <name type="scientific">Lentinus brumalis</name>
    <dbReference type="NCBI Taxonomy" id="2498619"/>
    <lineage>
        <taxon>Eukaryota</taxon>
        <taxon>Fungi</taxon>
        <taxon>Dikarya</taxon>
        <taxon>Basidiomycota</taxon>
        <taxon>Agaricomycotina</taxon>
        <taxon>Agaricomycetes</taxon>
        <taxon>Polyporales</taxon>
        <taxon>Polyporaceae</taxon>
        <taxon>Lentinus</taxon>
    </lineage>
</organism>
<feature type="region of interest" description="Disordered" evidence="2">
    <location>
        <begin position="309"/>
        <end position="350"/>
    </location>
</feature>
<feature type="region of interest" description="Disordered" evidence="2">
    <location>
        <begin position="375"/>
        <end position="425"/>
    </location>
</feature>
<evidence type="ECO:0000256" key="1">
    <source>
        <dbReference type="SAM" id="Coils"/>
    </source>
</evidence>
<name>A0A371CVP7_9APHY</name>
<feature type="compositionally biased region" description="Acidic residues" evidence="2">
    <location>
        <begin position="310"/>
        <end position="329"/>
    </location>
</feature>